<feature type="domain" description="PA14" evidence="1">
    <location>
        <begin position="183"/>
        <end position="333"/>
    </location>
</feature>
<dbReference type="OrthoDB" id="5291065at2"/>
<gene>
    <name evidence="2" type="ORF">SAMN06296036_103206</name>
</gene>
<dbReference type="STRING" id="1513793.SAMN06296036_103206"/>
<dbReference type="Proteomes" id="UP000192907">
    <property type="component" value="Unassembled WGS sequence"/>
</dbReference>
<dbReference type="Pfam" id="PF07691">
    <property type="entry name" value="PA14"/>
    <property type="match status" value="1"/>
</dbReference>
<dbReference type="PROSITE" id="PS51820">
    <property type="entry name" value="PA14"/>
    <property type="match status" value="1"/>
</dbReference>
<accession>A0A1Y6BG58</accession>
<reference evidence="3" key="1">
    <citation type="submission" date="2017-04" db="EMBL/GenBank/DDBJ databases">
        <authorList>
            <person name="Varghese N."/>
            <person name="Submissions S."/>
        </authorList>
    </citation>
    <scope>NUCLEOTIDE SEQUENCE [LARGE SCALE GENOMIC DNA]</scope>
    <source>
        <strain evidence="3">RKEM611</strain>
    </source>
</reference>
<keyword evidence="3" id="KW-1185">Reference proteome</keyword>
<dbReference type="InterPro" id="IPR011658">
    <property type="entry name" value="PA14_dom"/>
</dbReference>
<dbReference type="SUPFAM" id="SSF56988">
    <property type="entry name" value="Anthrax protective antigen"/>
    <property type="match status" value="1"/>
</dbReference>
<dbReference type="Gene3D" id="3.90.182.10">
    <property type="entry name" value="Toxin - Anthrax Protective Antigen,domain 1"/>
    <property type="match status" value="1"/>
</dbReference>
<organism evidence="2 3">
    <name type="scientific">Pseudobacteriovorax antillogorgiicola</name>
    <dbReference type="NCBI Taxonomy" id="1513793"/>
    <lineage>
        <taxon>Bacteria</taxon>
        <taxon>Pseudomonadati</taxon>
        <taxon>Bdellovibrionota</taxon>
        <taxon>Oligoflexia</taxon>
        <taxon>Oligoflexales</taxon>
        <taxon>Pseudobacteriovoracaceae</taxon>
        <taxon>Pseudobacteriovorax</taxon>
    </lineage>
</organism>
<evidence type="ECO:0000313" key="3">
    <source>
        <dbReference type="Proteomes" id="UP000192907"/>
    </source>
</evidence>
<dbReference type="InterPro" id="IPR037524">
    <property type="entry name" value="PA14/GLEYA"/>
</dbReference>
<dbReference type="AlphaFoldDB" id="A0A1Y6BG58"/>
<dbReference type="EMBL" id="FWZT01000003">
    <property type="protein sequence ID" value="SMF01735.1"/>
    <property type="molecule type" value="Genomic_DNA"/>
</dbReference>
<name>A0A1Y6BG58_9BACT</name>
<sequence>MQDVIGGIMKLGIIIGSLLLVLGCAQDEAIMNGVHSSKTSESDLLEQGSDAVVRVPGSTDNEAVISPEVSVPVQETSVDEAIVNESLALTCLTDNQIVGSQETMMLQWQITEEDTGFMISVEGGLMLGSYQMGSSPGSIMYQAPEMIAEEQKIKFIGTTDDGQEASCLVTLKADQDIGVADDGKVDGLVGQVFELAAQTQSLPDFGLYTEKARIVVNNLDVPERAFDTGFPGLPELFEWFGIQFLGEIEIPESGQYWFRLTADDGSNLYIGDEKVIDNDGVHATKSVDGSIYLEKGSHPIRVDYFQGPRYHITLQLLWKDSMDGDFSIVPSASLSRQK</sequence>
<protein>
    <submittedName>
        <fullName evidence="2">PA14 domain-containing protein</fullName>
    </submittedName>
</protein>
<dbReference type="SMART" id="SM00758">
    <property type="entry name" value="PA14"/>
    <property type="match status" value="1"/>
</dbReference>
<evidence type="ECO:0000259" key="1">
    <source>
        <dbReference type="PROSITE" id="PS51820"/>
    </source>
</evidence>
<evidence type="ECO:0000313" key="2">
    <source>
        <dbReference type="EMBL" id="SMF01735.1"/>
    </source>
</evidence>
<proteinExistence type="predicted"/>